<proteinExistence type="predicted"/>
<keyword evidence="1" id="KW-0472">Membrane</keyword>
<dbReference type="AlphaFoldDB" id="A0A4C1ZUF1"/>
<keyword evidence="3" id="KW-1185">Reference proteome</keyword>
<sequence>MYQERRNGTEVVPHGRTSARDVSLSSRVRISVRSLSTAASRAVSLPSSVLGAVLACCLALISLVRASVVAACLAALNDYRHRSAALAPRGPPTSVSSSL</sequence>
<evidence type="ECO:0000256" key="1">
    <source>
        <dbReference type="SAM" id="Phobius"/>
    </source>
</evidence>
<feature type="transmembrane region" description="Helical" evidence="1">
    <location>
        <begin position="49"/>
        <end position="76"/>
    </location>
</feature>
<accession>A0A4C1ZUF1</accession>
<evidence type="ECO:0000313" key="3">
    <source>
        <dbReference type="Proteomes" id="UP000299102"/>
    </source>
</evidence>
<reference evidence="2 3" key="1">
    <citation type="journal article" date="2019" name="Commun. Biol.">
        <title>The bagworm genome reveals a unique fibroin gene that provides high tensile strength.</title>
        <authorList>
            <person name="Kono N."/>
            <person name="Nakamura H."/>
            <person name="Ohtoshi R."/>
            <person name="Tomita M."/>
            <person name="Numata K."/>
            <person name="Arakawa K."/>
        </authorList>
    </citation>
    <scope>NUCLEOTIDE SEQUENCE [LARGE SCALE GENOMIC DNA]</scope>
</reference>
<keyword evidence="1" id="KW-1133">Transmembrane helix</keyword>
<dbReference type="EMBL" id="BGZK01002080">
    <property type="protein sequence ID" value="GBP90393.1"/>
    <property type="molecule type" value="Genomic_DNA"/>
</dbReference>
<dbReference type="Proteomes" id="UP000299102">
    <property type="component" value="Unassembled WGS sequence"/>
</dbReference>
<keyword evidence="1" id="KW-0812">Transmembrane</keyword>
<comment type="caution">
    <text evidence="2">The sequence shown here is derived from an EMBL/GenBank/DDBJ whole genome shotgun (WGS) entry which is preliminary data.</text>
</comment>
<name>A0A4C1ZUF1_EUMVA</name>
<gene>
    <name evidence="2" type="ORF">EVAR_65802_1</name>
</gene>
<protein>
    <submittedName>
        <fullName evidence="2">Uncharacterized protein</fullName>
    </submittedName>
</protein>
<organism evidence="2 3">
    <name type="scientific">Eumeta variegata</name>
    <name type="common">Bagworm moth</name>
    <name type="synonym">Eumeta japonica</name>
    <dbReference type="NCBI Taxonomy" id="151549"/>
    <lineage>
        <taxon>Eukaryota</taxon>
        <taxon>Metazoa</taxon>
        <taxon>Ecdysozoa</taxon>
        <taxon>Arthropoda</taxon>
        <taxon>Hexapoda</taxon>
        <taxon>Insecta</taxon>
        <taxon>Pterygota</taxon>
        <taxon>Neoptera</taxon>
        <taxon>Endopterygota</taxon>
        <taxon>Lepidoptera</taxon>
        <taxon>Glossata</taxon>
        <taxon>Ditrysia</taxon>
        <taxon>Tineoidea</taxon>
        <taxon>Psychidae</taxon>
        <taxon>Oiketicinae</taxon>
        <taxon>Eumeta</taxon>
    </lineage>
</organism>
<evidence type="ECO:0000313" key="2">
    <source>
        <dbReference type="EMBL" id="GBP90393.1"/>
    </source>
</evidence>